<gene>
    <name evidence="3" type="ORF">SAMN04487959_1291</name>
</gene>
<feature type="chain" id="PRO_5011453069" evidence="1">
    <location>
        <begin position="18"/>
        <end position="154"/>
    </location>
</feature>
<accession>A0A1I3GAN4</accession>
<name>A0A1I3GAN4_9GAMM</name>
<evidence type="ECO:0000313" key="4">
    <source>
        <dbReference type="Proteomes" id="UP000199040"/>
    </source>
</evidence>
<dbReference type="InterPro" id="IPR035437">
    <property type="entry name" value="SNase_OB-fold_sf"/>
</dbReference>
<dbReference type="InterPro" id="IPR016071">
    <property type="entry name" value="Staphylococal_nuclease_OB-fold"/>
</dbReference>
<feature type="signal peptide" evidence="1">
    <location>
        <begin position="1"/>
        <end position="17"/>
    </location>
</feature>
<dbReference type="Proteomes" id="UP000199040">
    <property type="component" value="Unassembled WGS sequence"/>
</dbReference>
<reference evidence="3 4" key="1">
    <citation type="submission" date="2016-10" db="EMBL/GenBank/DDBJ databases">
        <authorList>
            <person name="de Groot N.N."/>
        </authorList>
    </citation>
    <scope>NUCLEOTIDE SEQUENCE [LARGE SCALE GENOMIC DNA]</scope>
    <source>
        <strain evidence="3 4">CGMCC 1.6848</strain>
    </source>
</reference>
<dbReference type="SUPFAM" id="SSF50199">
    <property type="entry name" value="Staphylococcal nuclease"/>
    <property type="match status" value="1"/>
</dbReference>
<organism evidence="3 4">
    <name type="scientific">Modicisalibacter xianhensis</name>
    <dbReference type="NCBI Taxonomy" id="442341"/>
    <lineage>
        <taxon>Bacteria</taxon>
        <taxon>Pseudomonadati</taxon>
        <taxon>Pseudomonadota</taxon>
        <taxon>Gammaproteobacteria</taxon>
        <taxon>Oceanospirillales</taxon>
        <taxon>Halomonadaceae</taxon>
        <taxon>Modicisalibacter</taxon>
    </lineage>
</organism>
<protein>
    <submittedName>
        <fullName evidence="3">Nuclease homologue</fullName>
    </submittedName>
</protein>
<dbReference type="RefSeq" id="WP_092850495.1">
    <property type="nucleotide sequence ID" value="NZ_FOPY01000029.1"/>
</dbReference>
<dbReference type="STRING" id="442341.SAMN04487959_1291"/>
<dbReference type="EMBL" id="FOPY01000029">
    <property type="protein sequence ID" value="SFI20474.1"/>
    <property type="molecule type" value="Genomic_DNA"/>
</dbReference>
<keyword evidence="1" id="KW-0732">Signal</keyword>
<dbReference type="Pfam" id="PF00565">
    <property type="entry name" value="SNase"/>
    <property type="match status" value="1"/>
</dbReference>
<evidence type="ECO:0000259" key="2">
    <source>
        <dbReference type="PROSITE" id="PS50830"/>
    </source>
</evidence>
<feature type="domain" description="TNase-like" evidence="2">
    <location>
        <begin position="21"/>
        <end position="131"/>
    </location>
</feature>
<proteinExistence type="predicted"/>
<evidence type="ECO:0000256" key="1">
    <source>
        <dbReference type="SAM" id="SignalP"/>
    </source>
</evidence>
<sequence>MKRLLAFATLIPTLALADYGSATVSEVVAIYDGDTFTANVEGWPPVIGERIKIRVAGINAPERRSRCDTEADKAREKTLAADARVYVVERLRDAERIELRQIKRGSFFRLIADVYVDGESLGDQLIAAGLAIPYAEGQGGKAWCGHAPQHPVSR</sequence>
<dbReference type="AlphaFoldDB" id="A0A1I3GAN4"/>
<evidence type="ECO:0000313" key="3">
    <source>
        <dbReference type="EMBL" id="SFI20474.1"/>
    </source>
</evidence>
<keyword evidence="4" id="KW-1185">Reference proteome</keyword>
<dbReference type="PROSITE" id="PS50830">
    <property type="entry name" value="TNASE_3"/>
    <property type="match status" value="1"/>
</dbReference>
<dbReference type="Gene3D" id="2.40.50.90">
    <property type="match status" value="1"/>
</dbReference>